<dbReference type="Proteomes" id="UP000199659">
    <property type="component" value="Unassembled WGS sequence"/>
</dbReference>
<evidence type="ECO:0000313" key="2">
    <source>
        <dbReference type="Proteomes" id="UP000199659"/>
    </source>
</evidence>
<keyword evidence="2" id="KW-1185">Reference proteome</keyword>
<name>A0A1I6LNU6_9FIRM</name>
<dbReference type="STRING" id="37658.SAMN05661086_03453"/>
<dbReference type="OrthoDB" id="7061841at2"/>
<dbReference type="Pfam" id="PF19668">
    <property type="entry name" value="DUF6171"/>
    <property type="match status" value="1"/>
</dbReference>
<dbReference type="InterPro" id="IPR046169">
    <property type="entry name" value="DUF6171"/>
</dbReference>
<proteinExistence type="predicted"/>
<evidence type="ECO:0000313" key="1">
    <source>
        <dbReference type="EMBL" id="SFS05174.1"/>
    </source>
</evidence>
<organism evidence="1 2">
    <name type="scientific">Anaeromicropila populeti</name>
    <dbReference type="NCBI Taxonomy" id="37658"/>
    <lineage>
        <taxon>Bacteria</taxon>
        <taxon>Bacillati</taxon>
        <taxon>Bacillota</taxon>
        <taxon>Clostridia</taxon>
        <taxon>Lachnospirales</taxon>
        <taxon>Lachnospiraceae</taxon>
        <taxon>Anaeromicropila</taxon>
    </lineage>
</organism>
<sequence length="86" mass="10178">MEYKQRVCKKCLIRDMSEEEYFSNMYTYLANLDEEIKANQEIYEERLNICKDCDNLINGLCKICGCFVEMRAAILKNYCPTAPAKW</sequence>
<protein>
    <submittedName>
        <fullName evidence="1">Uncharacterized protein</fullName>
    </submittedName>
</protein>
<dbReference type="AlphaFoldDB" id="A0A1I6LNU6"/>
<gene>
    <name evidence="1" type="ORF">SAMN05661086_03453</name>
</gene>
<dbReference type="EMBL" id="FOYZ01000019">
    <property type="protein sequence ID" value="SFS05174.1"/>
    <property type="molecule type" value="Genomic_DNA"/>
</dbReference>
<reference evidence="1 2" key="1">
    <citation type="submission" date="2016-10" db="EMBL/GenBank/DDBJ databases">
        <authorList>
            <person name="de Groot N.N."/>
        </authorList>
    </citation>
    <scope>NUCLEOTIDE SEQUENCE [LARGE SCALE GENOMIC DNA]</scope>
    <source>
        <strain evidence="1 2">743A</strain>
    </source>
</reference>
<dbReference type="RefSeq" id="WP_092563725.1">
    <property type="nucleotide sequence ID" value="NZ_FOYZ01000019.1"/>
</dbReference>
<accession>A0A1I6LNU6</accession>